<dbReference type="GeneID" id="37037651"/>
<feature type="region of interest" description="Disordered" evidence="1">
    <location>
        <begin position="639"/>
        <end position="686"/>
    </location>
</feature>
<feature type="region of interest" description="Disordered" evidence="1">
    <location>
        <begin position="768"/>
        <end position="818"/>
    </location>
</feature>
<dbReference type="InParanoid" id="A0A316W852"/>
<feature type="region of interest" description="Disordered" evidence="1">
    <location>
        <begin position="431"/>
        <end position="457"/>
    </location>
</feature>
<dbReference type="RefSeq" id="XP_025373256.1">
    <property type="nucleotide sequence ID" value="XM_025515781.1"/>
</dbReference>
<feature type="region of interest" description="Disordered" evidence="1">
    <location>
        <begin position="84"/>
        <end position="192"/>
    </location>
</feature>
<feature type="region of interest" description="Disordered" evidence="1">
    <location>
        <begin position="515"/>
        <end position="560"/>
    </location>
</feature>
<dbReference type="OrthoDB" id="10353104at2759"/>
<feature type="compositionally biased region" description="Polar residues" evidence="1">
    <location>
        <begin position="769"/>
        <end position="785"/>
    </location>
</feature>
<organism evidence="2 3">
    <name type="scientific">Ceraceosorus guamensis</name>
    <dbReference type="NCBI Taxonomy" id="1522189"/>
    <lineage>
        <taxon>Eukaryota</taxon>
        <taxon>Fungi</taxon>
        <taxon>Dikarya</taxon>
        <taxon>Basidiomycota</taxon>
        <taxon>Ustilaginomycotina</taxon>
        <taxon>Exobasidiomycetes</taxon>
        <taxon>Ceraceosorales</taxon>
        <taxon>Ceraceosoraceae</taxon>
        <taxon>Ceraceosorus</taxon>
    </lineage>
</organism>
<feature type="region of interest" description="Disordered" evidence="1">
    <location>
        <begin position="1"/>
        <end position="62"/>
    </location>
</feature>
<feature type="compositionally biased region" description="Polar residues" evidence="1">
    <location>
        <begin position="216"/>
        <end position="229"/>
    </location>
</feature>
<protein>
    <submittedName>
        <fullName evidence="2">Uncharacterized protein</fullName>
    </submittedName>
</protein>
<feature type="compositionally biased region" description="Polar residues" evidence="1">
    <location>
        <begin position="242"/>
        <end position="260"/>
    </location>
</feature>
<feature type="region of interest" description="Disordered" evidence="1">
    <location>
        <begin position="577"/>
        <end position="604"/>
    </location>
</feature>
<evidence type="ECO:0000256" key="1">
    <source>
        <dbReference type="SAM" id="MobiDB-lite"/>
    </source>
</evidence>
<feature type="compositionally biased region" description="Basic and acidic residues" evidence="1">
    <location>
        <begin position="159"/>
        <end position="168"/>
    </location>
</feature>
<dbReference type="Proteomes" id="UP000245783">
    <property type="component" value="Unassembled WGS sequence"/>
</dbReference>
<name>A0A316W852_9BASI</name>
<reference evidence="2 3" key="1">
    <citation type="journal article" date="2018" name="Mol. Biol. Evol.">
        <title>Broad Genomic Sampling Reveals a Smut Pathogenic Ancestry of the Fungal Clade Ustilaginomycotina.</title>
        <authorList>
            <person name="Kijpornyongpan T."/>
            <person name="Mondo S.J."/>
            <person name="Barry K."/>
            <person name="Sandor L."/>
            <person name="Lee J."/>
            <person name="Lipzen A."/>
            <person name="Pangilinan J."/>
            <person name="LaButti K."/>
            <person name="Hainaut M."/>
            <person name="Henrissat B."/>
            <person name="Grigoriev I.V."/>
            <person name="Spatafora J.W."/>
            <person name="Aime M.C."/>
        </authorList>
    </citation>
    <scope>NUCLEOTIDE SEQUENCE [LARGE SCALE GENOMIC DNA]</scope>
    <source>
        <strain evidence="2 3">MCA 4658</strain>
    </source>
</reference>
<feature type="compositionally biased region" description="Low complexity" evidence="1">
    <location>
        <begin position="647"/>
        <end position="670"/>
    </location>
</feature>
<gene>
    <name evidence="2" type="ORF">IE81DRAFT_344160</name>
</gene>
<proteinExistence type="predicted"/>
<feature type="region of interest" description="Disordered" evidence="1">
    <location>
        <begin position="1255"/>
        <end position="1310"/>
    </location>
</feature>
<feature type="region of interest" description="Disordered" evidence="1">
    <location>
        <begin position="931"/>
        <end position="1021"/>
    </location>
</feature>
<feature type="region of interest" description="Disordered" evidence="1">
    <location>
        <begin position="879"/>
        <end position="898"/>
    </location>
</feature>
<feature type="region of interest" description="Disordered" evidence="1">
    <location>
        <begin position="1038"/>
        <end position="1100"/>
    </location>
</feature>
<feature type="compositionally biased region" description="Polar residues" evidence="1">
    <location>
        <begin position="938"/>
        <end position="949"/>
    </location>
</feature>
<sequence>MLQRRAGAEDSPTLFKATHNTQGNSKVPIFSGGERVAGPLPFDKESQHIVGPDGTVFRSRKPYNELAPSSQYKFKKRLALLQMQKDGVPEPPRINGKRPHGWLREFPDPSPDMVGASGGARPRPVRKLPSGEEPSARRRRPGRDRSEALSVSSRWRQLNPERTKLARENRKRARQAGIPLKKGAPRKPLDQLTRASILRRVREAQAGKAPWPQLPGTGSESLSGASTPSHDAGGLLGDSGKTHASSNPSPAESHSASVNMESAAHSGRSGYSPSKSGSLHVSTEQTPSHTLEPAHATAEHIATPRTLHRHLSMLEAELHQPATSPHHVQEHAGHARLHDLMTDLAHTLRNTPSAHDDWTHALLADLHPRGLSGEVGEAVVGAATEHVRPALPSKGAGSRAGQSTTAKYFQANPEKYQAALKRERDRRRLMSDVTGAKRGRPFRPWDQLSPQQKKRRVQKMMMYDADTNFANRFSQEKVHSVLSDFQTALQGPAHSASDAHTSSDQLIHAQAAEAIPDPPTQGHTLSGPRPADARSGENRRQKRKYGPRNKPGPRSAATPLHHLSRSGLQHRLENLQSGEAQSRVDPDTPSFQQPVVSLPVGQGQGHKYAKTFQELSSGGQTYRKQRFEFLQKVKKLEGLNPSLGETSGKASSGSSGASQQSQSWTSTTSARPDSTSHAPSDHALERRAASQDVWSLAGDLVSRGEAEDLVRQLASNPNVRRLDVLSASGPQVGARLRTASAELAREGSAEGTSRPSAFVPYERPVGTVVENTSRPQGSGLSTSRNLGPVPTSPSIGSNSHLGPLPSAPMTPPEDSASQKRPRIIMYGDSPNYKAPLRKHLRKPDSELTGPYQKLRADEPAYQAHLARVRDRRREKEIEAMGGPPARKLPRGRLPKADGEPLSRAALYYREHPELRARVAERRRIAYRKKKLEEAAARNTPSDKGSSTTRLDGADHASSARPKESGQFRRDSVLPPHPTAKAGSVRHTSSTVATAEPRRASSLRRRSPLPGPPLPHFNGGADAATSDLAGALRAAHASAASDLGVSSRGPGRESGTGKTLTEGKGTEQRAERPFMIGTPRFSMPKKPYEELGPSGRYLRDNPDKARIKNAQRRGAADEYGNPINPGDEVSELTRKRRARQLGKYGGQLREVKPIEEVSTAQRYWRLRPEKHAEWNARRRAARAAKALEKAEQKHDAAALAAVENPETAAPFIPMSELRPHLKRLKRSMLASYTTKKNLKFNHPGWDSKRLDDYVADLQKELHSPGHEAETSSHQSWSGSVHSPSPSAAIHESTTQQSSSNGSTAKMHKILP</sequence>
<keyword evidence="3" id="KW-1185">Reference proteome</keyword>
<dbReference type="EMBL" id="KZ819352">
    <property type="protein sequence ID" value="PWN46096.1"/>
    <property type="molecule type" value="Genomic_DNA"/>
</dbReference>
<feature type="compositionally biased region" description="Polar residues" evidence="1">
    <location>
        <begin position="269"/>
        <end position="289"/>
    </location>
</feature>
<feature type="compositionally biased region" description="Basic and acidic residues" evidence="1">
    <location>
        <begin position="1255"/>
        <end position="1269"/>
    </location>
</feature>
<feature type="compositionally biased region" description="Low complexity" evidence="1">
    <location>
        <begin position="1270"/>
        <end position="1298"/>
    </location>
</feature>
<feature type="region of interest" description="Disordered" evidence="1">
    <location>
        <begin position="204"/>
        <end position="297"/>
    </location>
</feature>
<feature type="compositionally biased region" description="Basic and acidic residues" evidence="1">
    <location>
        <begin position="960"/>
        <end position="971"/>
    </location>
</feature>
<accession>A0A316W852</accession>
<evidence type="ECO:0000313" key="3">
    <source>
        <dbReference type="Proteomes" id="UP000245783"/>
    </source>
</evidence>
<evidence type="ECO:0000313" key="2">
    <source>
        <dbReference type="EMBL" id="PWN46096.1"/>
    </source>
</evidence>